<proteinExistence type="inferred from homology"/>
<evidence type="ECO:0000256" key="3">
    <source>
        <dbReference type="ARBA" id="ARBA00018149"/>
    </source>
</evidence>
<dbReference type="FunFam" id="1.20.1070.10:FF:000020">
    <property type="entry name" value="Frizzled class receptor 10"/>
    <property type="match status" value="1"/>
</dbReference>
<reference evidence="22" key="1">
    <citation type="submission" date="2025-08" db="UniProtKB">
        <authorList>
            <consortium name="RefSeq"/>
        </authorList>
    </citation>
    <scope>IDENTIFICATION</scope>
</reference>
<dbReference type="OMA" id="HWGEFRA"/>
<keyword evidence="6" id="KW-0879">Wnt signaling pathway</keyword>
<evidence type="ECO:0000256" key="5">
    <source>
        <dbReference type="ARBA" id="ARBA00022475"/>
    </source>
</evidence>
<dbReference type="AlphaFoldDB" id="A0A8B7XMV3"/>
<dbReference type="KEGG" id="aplc:110974656"/>
<evidence type="ECO:0000256" key="8">
    <source>
        <dbReference type="ARBA" id="ARBA00022729"/>
    </source>
</evidence>
<feature type="disulfide bond" evidence="16">
    <location>
        <begin position="80"/>
        <end position="141"/>
    </location>
</feature>
<dbReference type="RefSeq" id="XP_022082154.1">
    <property type="nucleotide sequence ID" value="XM_022226462.1"/>
</dbReference>
<feature type="disulfide bond" evidence="16">
    <location>
        <begin position="156"/>
        <end position="180"/>
    </location>
</feature>
<keyword evidence="12 16" id="KW-1015">Disulfide bond</keyword>
<dbReference type="InterPro" id="IPR000539">
    <property type="entry name" value="Frizzled/Smoothened_7TM"/>
</dbReference>
<dbReference type="CDD" id="cd07448">
    <property type="entry name" value="CRD_FZ4"/>
    <property type="match status" value="1"/>
</dbReference>
<organism evidence="21 22">
    <name type="scientific">Acanthaster planci</name>
    <name type="common">Crown-of-thorns starfish</name>
    <dbReference type="NCBI Taxonomy" id="133434"/>
    <lineage>
        <taxon>Eukaryota</taxon>
        <taxon>Metazoa</taxon>
        <taxon>Echinodermata</taxon>
        <taxon>Eleutherozoa</taxon>
        <taxon>Asterozoa</taxon>
        <taxon>Asteroidea</taxon>
        <taxon>Valvatacea</taxon>
        <taxon>Valvatida</taxon>
        <taxon>Acanthasteridae</taxon>
        <taxon>Acanthaster</taxon>
    </lineage>
</organism>
<dbReference type="GeneID" id="110974656"/>
<keyword evidence="13" id="KW-0675">Receptor</keyword>
<evidence type="ECO:0000256" key="2">
    <source>
        <dbReference type="ARBA" id="ARBA00008077"/>
    </source>
</evidence>
<comment type="subcellular location">
    <subcellularLocation>
        <location evidence="1">Cell membrane</location>
        <topology evidence="1">Multi-pass membrane protein</topology>
    </subcellularLocation>
</comment>
<dbReference type="GO" id="GO:0060070">
    <property type="term" value="P:canonical Wnt signaling pathway"/>
    <property type="evidence" value="ECO:0007669"/>
    <property type="project" value="TreeGrafter"/>
</dbReference>
<evidence type="ECO:0000256" key="10">
    <source>
        <dbReference type="ARBA" id="ARBA00023040"/>
    </source>
</evidence>
<dbReference type="InterPro" id="IPR020067">
    <property type="entry name" value="Frizzled_dom"/>
</dbReference>
<accession>A0A8B7XMV3</accession>
<dbReference type="GO" id="GO:0005886">
    <property type="term" value="C:plasma membrane"/>
    <property type="evidence" value="ECO:0007669"/>
    <property type="project" value="UniProtKB-SubCell"/>
</dbReference>
<evidence type="ECO:0000256" key="16">
    <source>
        <dbReference type="PROSITE-ProRule" id="PRU00090"/>
    </source>
</evidence>
<feature type="transmembrane region" description="Helical" evidence="18">
    <location>
        <begin position="270"/>
        <end position="292"/>
    </location>
</feature>
<keyword evidence="8" id="KW-0732">Signal</keyword>
<evidence type="ECO:0000256" key="13">
    <source>
        <dbReference type="ARBA" id="ARBA00023170"/>
    </source>
</evidence>
<name>A0A8B7XMV3_ACAPL</name>
<feature type="transmembrane region" description="Helical" evidence="18">
    <location>
        <begin position="436"/>
        <end position="462"/>
    </location>
</feature>
<dbReference type="PANTHER" id="PTHR11309:SF23">
    <property type="entry name" value="FRIZZLED-4"/>
    <property type="match status" value="1"/>
</dbReference>
<feature type="disulfide bond" evidence="16">
    <location>
        <begin position="125"/>
        <end position="163"/>
    </location>
</feature>
<evidence type="ECO:0000256" key="12">
    <source>
        <dbReference type="ARBA" id="ARBA00023157"/>
    </source>
</evidence>
<evidence type="ECO:0000256" key="18">
    <source>
        <dbReference type="SAM" id="Phobius"/>
    </source>
</evidence>
<dbReference type="Gene3D" id="1.20.1070.10">
    <property type="entry name" value="Rhodopsin 7-helix transmembrane proteins"/>
    <property type="match status" value="1"/>
</dbReference>
<evidence type="ECO:0000313" key="22">
    <source>
        <dbReference type="RefSeq" id="XP_022082154.1"/>
    </source>
</evidence>
<keyword evidence="11 18" id="KW-0472">Membrane</keyword>
<dbReference type="InterPro" id="IPR026551">
    <property type="entry name" value="FZD4_7TM"/>
</dbReference>
<dbReference type="GO" id="GO:0004930">
    <property type="term" value="F:G protein-coupled receptor activity"/>
    <property type="evidence" value="ECO:0007669"/>
    <property type="project" value="UniProtKB-KW"/>
</dbReference>
<dbReference type="SMART" id="SM01330">
    <property type="entry name" value="Frizzled"/>
    <property type="match status" value="1"/>
</dbReference>
<sequence>MACQREEGRHRGGRVDSGRGDPGAEGRLTGGRGGAIPARLPLPWTVFTLLAVLVVLLATGPPCARGQDHFDEFNPKPQQCIPITIKLCKDVGYNVTRMPNLVGHELQQDAELQLQTFTPLIQYGCSANLRFFLCSVYVPLCTEKVDIPIGACRGMCERVKNKCEPVLKEFGFMWPASLNCSKFPPQNDARTMCMEAPEPDSDPGDRPDRGHGGGGMRPIPTLPTPGPSERDCQHKRSPYKWHYVKRNEECALRCDQNLLFNSNEKHFAQIWMAIWASMCFLSTTLTVLTFAIDPSRFRYPERPIIFLAICYSVYSIAYVVRLVAGYAKIACDEDGETSFLISEGLENTGCAVTFLLLYFFGMASSIWWVFLTFTWFLAAGLKWGHEAIQMHSTYFHLAAWGIPFVKTVIVLIMRVVDADELTGMCYVGNQNLDALTGFVLAPLFTYLVLGTLFLLAGFVSLFKIRSVMKNDGTKTDKLERLMVKIGLFSVLYTVPATIVVACHFYERSNRTVWILLGLTPNVEVYMLKIFMSLVVGVTSGMWIWSAKTLLSWRRFTNSLFPTICGGKAGNVYVGPGGNETAV</sequence>
<dbReference type="SUPFAM" id="SSF63501">
    <property type="entry name" value="Frizzled cysteine-rich domain"/>
    <property type="match status" value="1"/>
</dbReference>
<feature type="transmembrane region" description="Helical" evidence="18">
    <location>
        <begin position="525"/>
        <end position="544"/>
    </location>
</feature>
<dbReference type="SMART" id="SM00063">
    <property type="entry name" value="FRI"/>
    <property type="match status" value="1"/>
</dbReference>
<feature type="compositionally biased region" description="Basic and acidic residues" evidence="17">
    <location>
        <begin position="1"/>
        <end position="24"/>
    </location>
</feature>
<feature type="transmembrane region" description="Helical" evidence="18">
    <location>
        <begin position="393"/>
        <end position="416"/>
    </location>
</feature>
<keyword evidence="4" id="KW-0217">Developmental protein</keyword>
<protein>
    <recommendedName>
        <fullName evidence="3">Frizzled-4</fullName>
    </recommendedName>
</protein>
<evidence type="ECO:0000256" key="4">
    <source>
        <dbReference type="ARBA" id="ARBA00022473"/>
    </source>
</evidence>
<dbReference type="CTD" id="8322"/>
<keyword evidence="14" id="KW-0325">Glycoprotein</keyword>
<evidence type="ECO:0000256" key="9">
    <source>
        <dbReference type="ARBA" id="ARBA00022989"/>
    </source>
</evidence>
<feature type="disulfide bond" evidence="16">
    <location>
        <begin position="88"/>
        <end position="134"/>
    </location>
</feature>
<keyword evidence="15" id="KW-0807">Transducer</keyword>
<evidence type="ECO:0000259" key="20">
    <source>
        <dbReference type="PROSITE" id="PS50261"/>
    </source>
</evidence>
<dbReference type="PROSITE" id="PS50261">
    <property type="entry name" value="G_PROTEIN_RECEP_F2_4"/>
    <property type="match status" value="1"/>
</dbReference>
<dbReference type="InterPro" id="IPR015526">
    <property type="entry name" value="Frizzled/SFRP"/>
</dbReference>
<evidence type="ECO:0000256" key="15">
    <source>
        <dbReference type="ARBA" id="ARBA00023224"/>
    </source>
</evidence>
<evidence type="ECO:0000256" key="1">
    <source>
        <dbReference type="ARBA" id="ARBA00004651"/>
    </source>
</evidence>
<feature type="disulfide bond" evidence="16">
    <location>
        <begin position="152"/>
        <end position="193"/>
    </location>
</feature>
<dbReference type="Gene3D" id="1.10.2000.10">
    <property type="entry name" value="Frizzled cysteine-rich domain"/>
    <property type="match status" value="1"/>
</dbReference>
<keyword evidence="5" id="KW-1003">Cell membrane</keyword>
<dbReference type="PANTHER" id="PTHR11309">
    <property type="entry name" value="FRIZZLED"/>
    <property type="match status" value="1"/>
</dbReference>
<dbReference type="GO" id="GO:0035567">
    <property type="term" value="P:non-canonical Wnt signaling pathway"/>
    <property type="evidence" value="ECO:0007669"/>
    <property type="project" value="TreeGrafter"/>
</dbReference>
<feature type="transmembrane region" description="Helical" evidence="18">
    <location>
        <begin position="304"/>
        <end position="324"/>
    </location>
</feature>
<dbReference type="InterPro" id="IPR036790">
    <property type="entry name" value="Frizzled_dom_sf"/>
</dbReference>
<evidence type="ECO:0000256" key="11">
    <source>
        <dbReference type="ARBA" id="ARBA00023136"/>
    </source>
</evidence>
<evidence type="ECO:0000256" key="6">
    <source>
        <dbReference type="ARBA" id="ARBA00022687"/>
    </source>
</evidence>
<dbReference type="InterPro" id="IPR041765">
    <property type="entry name" value="FZ4_CRD"/>
</dbReference>
<dbReference type="PRINTS" id="PR00489">
    <property type="entry name" value="FRIZZLED"/>
</dbReference>
<dbReference type="GO" id="GO:0042813">
    <property type="term" value="F:Wnt receptor activity"/>
    <property type="evidence" value="ECO:0007669"/>
    <property type="project" value="InterPro"/>
</dbReference>
<comment type="similarity">
    <text evidence="2">Belongs to the G-protein coupled receptor Fz/Smo family.</text>
</comment>
<keyword evidence="10" id="KW-0297">G-protein coupled receptor</keyword>
<dbReference type="CDD" id="cd15038">
    <property type="entry name" value="7tmF_FZD4"/>
    <property type="match status" value="1"/>
</dbReference>
<keyword evidence="7 18" id="KW-0812">Transmembrane</keyword>
<feature type="domain" description="G-protein coupled receptors family 2 profile 2" evidence="20">
    <location>
        <begin position="268"/>
        <end position="551"/>
    </location>
</feature>
<dbReference type="Proteomes" id="UP000694845">
    <property type="component" value="Unplaced"/>
</dbReference>
<feature type="region of interest" description="Disordered" evidence="17">
    <location>
        <begin position="194"/>
        <end position="233"/>
    </location>
</feature>
<evidence type="ECO:0000259" key="19">
    <source>
        <dbReference type="PROSITE" id="PS50038"/>
    </source>
</evidence>
<keyword evidence="9 18" id="KW-1133">Transmembrane helix</keyword>
<evidence type="ECO:0000256" key="14">
    <source>
        <dbReference type="ARBA" id="ARBA00023180"/>
    </source>
</evidence>
<dbReference type="Pfam" id="PF01534">
    <property type="entry name" value="Frizzled"/>
    <property type="match status" value="1"/>
</dbReference>
<dbReference type="OrthoDB" id="5959102at2759"/>
<evidence type="ECO:0000256" key="7">
    <source>
        <dbReference type="ARBA" id="ARBA00022692"/>
    </source>
</evidence>
<dbReference type="PROSITE" id="PS50038">
    <property type="entry name" value="FZ"/>
    <property type="match status" value="1"/>
</dbReference>
<feature type="transmembrane region" description="Helical" evidence="18">
    <location>
        <begin position="483"/>
        <end position="505"/>
    </location>
</feature>
<dbReference type="GO" id="GO:0017147">
    <property type="term" value="F:Wnt-protein binding"/>
    <property type="evidence" value="ECO:0007669"/>
    <property type="project" value="TreeGrafter"/>
</dbReference>
<feature type="transmembrane region" description="Helical" evidence="18">
    <location>
        <begin position="355"/>
        <end position="381"/>
    </location>
</feature>
<dbReference type="InterPro" id="IPR017981">
    <property type="entry name" value="GPCR_2-like_7TM"/>
</dbReference>
<feature type="region of interest" description="Disordered" evidence="17">
    <location>
        <begin position="1"/>
        <end position="32"/>
    </location>
</feature>
<dbReference type="Pfam" id="PF01392">
    <property type="entry name" value="Fz"/>
    <property type="match status" value="1"/>
</dbReference>
<keyword evidence="21" id="KW-1185">Reference proteome</keyword>
<dbReference type="FunFam" id="1.10.2000.10:FF:000008">
    <property type="entry name" value="Frizzled receptor 4"/>
    <property type="match status" value="1"/>
</dbReference>
<gene>
    <name evidence="22" type="primary">LOC110974656</name>
</gene>
<evidence type="ECO:0000256" key="17">
    <source>
        <dbReference type="SAM" id="MobiDB-lite"/>
    </source>
</evidence>
<evidence type="ECO:0000313" key="21">
    <source>
        <dbReference type="Proteomes" id="UP000694845"/>
    </source>
</evidence>
<feature type="domain" description="FZ" evidence="19">
    <location>
        <begin position="75"/>
        <end position="196"/>
    </location>
</feature>